<gene>
    <name evidence="11" type="ORF">Slin15195_G038400</name>
</gene>
<dbReference type="Gene3D" id="3.20.20.80">
    <property type="entry name" value="Glycosidases"/>
    <property type="match status" value="1"/>
</dbReference>
<keyword evidence="3 9" id="KW-0336">GPI-anchor</keyword>
<accession>A0A9Q9EG71</accession>
<proteinExistence type="inferred from homology"/>
<keyword evidence="5 9" id="KW-0732">Signal</keyword>
<evidence type="ECO:0000256" key="10">
    <source>
        <dbReference type="SAM" id="MobiDB-lite"/>
    </source>
</evidence>
<dbReference type="AlphaFoldDB" id="A0A9Q9EG71"/>
<evidence type="ECO:0000256" key="9">
    <source>
        <dbReference type="RuleBase" id="RU361209"/>
    </source>
</evidence>
<keyword evidence="4 9" id="KW-0808">Transferase</keyword>
<dbReference type="GO" id="GO:0071970">
    <property type="term" value="P:fungal-type cell wall (1-&gt;3)-beta-D-glucan biosynthetic process"/>
    <property type="evidence" value="ECO:0007669"/>
    <property type="project" value="TreeGrafter"/>
</dbReference>
<organism evidence="11 12">
    <name type="scientific">Septoria linicola</name>
    <dbReference type="NCBI Taxonomy" id="215465"/>
    <lineage>
        <taxon>Eukaryota</taxon>
        <taxon>Fungi</taxon>
        <taxon>Dikarya</taxon>
        <taxon>Ascomycota</taxon>
        <taxon>Pezizomycotina</taxon>
        <taxon>Dothideomycetes</taxon>
        <taxon>Dothideomycetidae</taxon>
        <taxon>Mycosphaerellales</taxon>
        <taxon>Mycosphaerellaceae</taxon>
        <taxon>Septoria</taxon>
    </lineage>
</organism>
<evidence type="ECO:0000313" key="12">
    <source>
        <dbReference type="Proteomes" id="UP001056384"/>
    </source>
</evidence>
<dbReference type="GO" id="GO:0016787">
    <property type="term" value="F:hydrolase activity"/>
    <property type="evidence" value="ECO:0007669"/>
    <property type="project" value="UniProtKB-KW"/>
</dbReference>
<comment type="function">
    <text evidence="9">Splits internally a 1,3-beta-glucan molecule and transfers the newly generated reducing end (the donor) to the non-reducing end of another 1,3-beta-glucan molecule (the acceptor) forming a 1,3-beta linkage, resulting in the elongation of 1,3-beta-glucan chains in the cell wall.</text>
</comment>
<dbReference type="GO" id="GO:0098552">
    <property type="term" value="C:side of membrane"/>
    <property type="evidence" value="ECO:0007669"/>
    <property type="project" value="UniProtKB-KW"/>
</dbReference>
<keyword evidence="7" id="KW-0325">Glycoprotein</keyword>
<reference evidence="11" key="1">
    <citation type="submission" date="2022-06" db="EMBL/GenBank/DDBJ databases">
        <title>Complete genome sequences of two strains of the flax pathogen Septoria linicola.</title>
        <authorList>
            <person name="Lapalu N."/>
            <person name="Simon A."/>
            <person name="Demenou B."/>
            <person name="Paumier D."/>
            <person name="Guillot M.-P."/>
            <person name="Gout L."/>
            <person name="Valade R."/>
        </authorList>
    </citation>
    <scope>NUCLEOTIDE SEQUENCE</scope>
    <source>
        <strain evidence="11">SE15195</strain>
    </source>
</reference>
<name>A0A9Q9EG71_9PEZI</name>
<dbReference type="Pfam" id="PF03198">
    <property type="entry name" value="Glyco_hydro_72"/>
    <property type="match status" value="1"/>
</dbReference>
<evidence type="ECO:0000256" key="8">
    <source>
        <dbReference type="ARBA" id="ARBA00023288"/>
    </source>
</evidence>
<dbReference type="PANTHER" id="PTHR31468">
    <property type="entry name" value="1,3-BETA-GLUCANOSYLTRANSFERASE GAS1"/>
    <property type="match status" value="1"/>
</dbReference>
<keyword evidence="12" id="KW-1185">Reference proteome</keyword>
<keyword evidence="11" id="KW-0378">Hydrolase</keyword>
<dbReference type="PANTHER" id="PTHR31468:SF5">
    <property type="entry name" value="1,3-BETA-GLUCANOSYLTRANSFERASE GAS5"/>
    <property type="match status" value="1"/>
</dbReference>
<feature type="compositionally biased region" description="Polar residues" evidence="10">
    <location>
        <begin position="406"/>
        <end position="418"/>
    </location>
</feature>
<evidence type="ECO:0000256" key="4">
    <source>
        <dbReference type="ARBA" id="ARBA00022679"/>
    </source>
</evidence>
<evidence type="ECO:0000256" key="6">
    <source>
        <dbReference type="ARBA" id="ARBA00023136"/>
    </source>
</evidence>
<dbReference type="InterPro" id="IPR017853">
    <property type="entry name" value="GH"/>
</dbReference>
<dbReference type="EMBL" id="CP099420">
    <property type="protein sequence ID" value="USW50521.1"/>
    <property type="molecule type" value="Genomic_DNA"/>
</dbReference>
<evidence type="ECO:0000256" key="1">
    <source>
        <dbReference type="ARBA" id="ARBA00004609"/>
    </source>
</evidence>
<dbReference type="SUPFAM" id="SSF51445">
    <property type="entry name" value="(Trans)glycosidases"/>
    <property type="match status" value="1"/>
</dbReference>
<dbReference type="OrthoDB" id="421038at2759"/>
<feature type="chain" id="PRO_5040547514" description="1,3-beta-glucanosyltransferase" evidence="9">
    <location>
        <begin position="19"/>
        <end position="456"/>
    </location>
</feature>
<keyword evidence="6 9" id="KW-0472">Membrane</keyword>
<feature type="signal peptide" evidence="9">
    <location>
        <begin position="1"/>
        <end position="18"/>
    </location>
</feature>
<keyword evidence="8 9" id="KW-0449">Lipoprotein</keyword>
<evidence type="ECO:0000256" key="2">
    <source>
        <dbReference type="ARBA" id="ARBA00007528"/>
    </source>
</evidence>
<comment type="subcellular location">
    <subcellularLocation>
        <location evidence="1 9">Cell membrane</location>
        <topology evidence="1 9">Lipid-anchor</topology>
        <topology evidence="1 9">GPI-anchor</topology>
    </subcellularLocation>
</comment>
<dbReference type="EC" id="2.4.1.-" evidence="9"/>
<evidence type="ECO:0000256" key="5">
    <source>
        <dbReference type="ARBA" id="ARBA00022729"/>
    </source>
</evidence>
<feature type="region of interest" description="Disordered" evidence="10">
    <location>
        <begin position="331"/>
        <end position="437"/>
    </location>
</feature>
<dbReference type="InterPro" id="IPR004886">
    <property type="entry name" value="Glucanosyltransferase"/>
</dbReference>
<sequence length="456" mass="48975">MKATFSAAALALASLTSAKVLPRQNGGKLPTITSEGNAFWTSDGERFYVRGVAYQPGGAADAADPMLDLDTFRNDVENFKKLGVNTIRIYTIDNSANHDEAMKLLDDAGIYLALDVNTPKASLNRADIDSLHASYNDVYLQSVFATIDAFSGYNNLFAFFSANEVINARNNTNSAPYIKAVTRDMRNYIRAQASRPIPVGYSSADVAENIEAQALYFACGEDEIARSDFFAFNDYSWCDPSDFQKSGWDQKVETYSNYSLPIFLSEFGCITNRRDWNEIAALYSTDMTVAYSGGLAYEYTLEANGYGLVEQGSNGEAVPNEDYDRLKAAYEATPNPSGDGGARRGDRTVPDCPAESEEWQVGTTLLPEMPEGAKKYMEDGAGTGPGLDAETQWAGEPSATDADLSNGVSTTEAQDTNFSGNSSSGSGSGQESAASSSSPAIAMTIVVLAAVFVVGM</sequence>
<comment type="similarity">
    <text evidence="2 9">Belongs to the glycosyl hydrolase 72 family.</text>
</comment>
<dbReference type="GO" id="GO:0042124">
    <property type="term" value="F:1,3-beta-glucanosyltransferase activity"/>
    <property type="evidence" value="ECO:0007669"/>
    <property type="project" value="TreeGrafter"/>
</dbReference>
<dbReference type="Proteomes" id="UP001056384">
    <property type="component" value="Chromosome 3"/>
</dbReference>
<feature type="compositionally biased region" description="Low complexity" evidence="10">
    <location>
        <begin position="419"/>
        <end position="437"/>
    </location>
</feature>
<evidence type="ECO:0000313" key="11">
    <source>
        <dbReference type="EMBL" id="USW50521.1"/>
    </source>
</evidence>
<dbReference type="GO" id="GO:0005886">
    <property type="term" value="C:plasma membrane"/>
    <property type="evidence" value="ECO:0007669"/>
    <property type="project" value="UniProtKB-SubCell"/>
</dbReference>
<dbReference type="GO" id="GO:0031505">
    <property type="term" value="P:fungal-type cell wall organization"/>
    <property type="evidence" value="ECO:0007669"/>
    <property type="project" value="TreeGrafter"/>
</dbReference>
<evidence type="ECO:0000256" key="3">
    <source>
        <dbReference type="ARBA" id="ARBA00022622"/>
    </source>
</evidence>
<protein>
    <recommendedName>
        <fullName evidence="9">1,3-beta-glucanosyltransferase</fullName>
        <ecNumber evidence="9">2.4.1.-</ecNumber>
    </recommendedName>
</protein>
<evidence type="ECO:0000256" key="7">
    <source>
        <dbReference type="ARBA" id="ARBA00023180"/>
    </source>
</evidence>